<dbReference type="HOGENOM" id="CLU_009665_20_1_11"/>
<sequence>MSAPGPDAPVAVVGAGPVGLMLAGELRLGGAEVVVLERRETPTTESRASTLHARTMEILDSRGLLERLGEPPNQPRGHFGGIPLDLTTPGRHCGQWKVPQTTTERLLAEWATGLGAEVRRGWTVRDVVDDGDGVLVVGESGRRLRAGYVVACDGQHSTVRKVVRAAFPGLPGTRRLVRADVAGVDVPDRRFQRLDAGLAIAARAGNGVTRVMAHEFGSAPAAAPDFAQVVALWRRITGEDISGGEPLWINSFDDANRQLERYRHGRVLFAGDAAHVQLPAGGQALNLGLHDAVNLGWKLAAVVRGHAPDGLLDTYHDERHAVGRRVLANIRAQALLLLGDRSVEPVRALLAELIATEPVRALLAGMISGVDVHYPPGGTGGSPPAGGYLPELALTTATGTTTTTALLRTGRGLLLDLTDGGRLRDAAAPWADRVTAVAGRPDPAPGAAGLLVRPDGHVAWAGADPDGARAALGRWFGTGRPPHQPREGD</sequence>
<feature type="domain" description="FAD-binding" evidence="4">
    <location>
        <begin position="8"/>
        <end position="328"/>
    </location>
</feature>
<keyword evidence="2" id="KW-0285">Flavoprotein</keyword>
<name>K0JXU1_SACES</name>
<dbReference type="Gene3D" id="3.30.70.2450">
    <property type="match status" value="1"/>
</dbReference>
<dbReference type="eggNOG" id="COG0654">
    <property type="taxonomic scope" value="Bacteria"/>
</dbReference>
<dbReference type="Pfam" id="PF01494">
    <property type="entry name" value="FAD_binding_3"/>
    <property type="match status" value="1"/>
</dbReference>
<protein>
    <submittedName>
        <fullName evidence="5">Bifunctional monooxygenase-dehydratase like protein</fullName>
    </submittedName>
</protein>
<evidence type="ECO:0000256" key="3">
    <source>
        <dbReference type="ARBA" id="ARBA00022827"/>
    </source>
</evidence>
<comment type="cofactor">
    <cofactor evidence="1">
        <name>FAD</name>
        <dbReference type="ChEBI" id="CHEBI:57692"/>
    </cofactor>
</comment>
<dbReference type="PATRIC" id="fig|1179773.3.peg.5536"/>
<dbReference type="Gene3D" id="3.50.50.60">
    <property type="entry name" value="FAD/NAD(P)-binding domain"/>
    <property type="match status" value="1"/>
</dbReference>
<gene>
    <name evidence="5" type="ordered locus">BN6_54910</name>
</gene>
<dbReference type="PANTHER" id="PTHR43004">
    <property type="entry name" value="TRK SYSTEM POTASSIUM UPTAKE PROTEIN"/>
    <property type="match status" value="1"/>
</dbReference>
<organism evidence="5 6">
    <name type="scientific">Saccharothrix espanaensis (strain ATCC 51144 / DSM 44229 / JCM 9112 / NBRC 15066 / NRRL 15764)</name>
    <dbReference type="NCBI Taxonomy" id="1179773"/>
    <lineage>
        <taxon>Bacteria</taxon>
        <taxon>Bacillati</taxon>
        <taxon>Actinomycetota</taxon>
        <taxon>Actinomycetes</taxon>
        <taxon>Pseudonocardiales</taxon>
        <taxon>Pseudonocardiaceae</taxon>
        <taxon>Saccharothrix</taxon>
    </lineage>
</organism>
<evidence type="ECO:0000256" key="1">
    <source>
        <dbReference type="ARBA" id="ARBA00001974"/>
    </source>
</evidence>
<dbReference type="PRINTS" id="PR00420">
    <property type="entry name" value="RNGMNOXGNASE"/>
</dbReference>
<dbReference type="GO" id="GO:0016709">
    <property type="term" value="F:oxidoreductase activity, acting on paired donors, with incorporation or reduction of molecular oxygen, NAD(P)H as one donor, and incorporation of one atom of oxygen"/>
    <property type="evidence" value="ECO:0007669"/>
    <property type="project" value="UniProtKB-ARBA"/>
</dbReference>
<keyword evidence="6" id="KW-1185">Reference proteome</keyword>
<dbReference type="InterPro" id="IPR036188">
    <property type="entry name" value="FAD/NAD-bd_sf"/>
</dbReference>
<dbReference type="Proteomes" id="UP000006281">
    <property type="component" value="Chromosome"/>
</dbReference>
<dbReference type="GO" id="GO:0071949">
    <property type="term" value="F:FAD binding"/>
    <property type="evidence" value="ECO:0007669"/>
    <property type="project" value="InterPro"/>
</dbReference>
<dbReference type="InterPro" id="IPR050641">
    <property type="entry name" value="RIFMO-like"/>
</dbReference>
<dbReference type="BioCyc" id="SESP1179773:BN6_RS26540-MONOMER"/>
<keyword evidence="5" id="KW-0503">Monooxygenase</keyword>
<evidence type="ECO:0000259" key="4">
    <source>
        <dbReference type="Pfam" id="PF01494"/>
    </source>
</evidence>
<keyword evidence="3" id="KW-0274">FAD</keyword>
<dbReference type="EMBL" id="HE804045">
    <property type="protein sequence ID" value="CCH32750.1"/>
    <property type="molecule type" value="Genomic_DNA"/>
</dbReference>
<dbReference type="InterPro" id="IPR002938">
    <property type="entry name" value="FAD-bd"/>
</dbReference>
<accession>K0JXU1</accession>
<dbReference type="AlphaFoldDB" id="K0JXU1"/>
<dbReference type="SUPFAM" id="SSF51905">
    <property type="entry name" value="FAD/NAD(P)-binding domain"/>
    <property type="match status" value="1"/>
</dbReference>
<evidence type="ECO:0000256" key="2">
    <source>
        <dbReference type="ARBA" id="ARBA00022630"/>
    </source>
</evidence>
<dbReference type="Gene3D" id="3.40.30.120">
    <property type="match status" value="1"/>
</dbReference>
<evidence type="ECO:0000313" key="5">
    <source>
        <dbReference type="EMBL" id="CCH32750.1"/>
    </source>
</evidence>
<dbReference type="PANTHER" id="PTHR43004:SF19">
    <property type="entry name" value="BINDING MONOOXYGENASE, PUTATIVE (JCVI)-RELATED"/>
    <property type="match status" value="1"/>
</dbReference>
<dbReference type="STRING" id="1179773.BN6_54910"/>
<keyword evidence="5" id="KW-0560">Oxidoreductase</keyword>
<proteinExistence type="predicted"/>
<dbReference type="RefSeq" id="WP_015102862.1">
    <property type="nucleotide sequence ID" value="NC_019673.1"/>
</dbReference>
<dbReference type="Pfam" id="PF21274">
    <property type="entry name" value="Rng_hyd_C"/>
    <property type="match status" value="1"/>
</dbReference>
<reference evidence="5 6" key="1">
    <citation type="journal article" date="2012" name="BMC Genomics">
        <title>Complete genome sequence of Saccharothrix espanaensis DSM 44229T and comparison to the other completely sequenced Pseudonocardiaceae.</title>
        <authorList>
            <person name="Strobel T."/>
            <person name="Al-Dilaimi A."/>
            <person name="Blom J."/>
            <person name="Gessner A."/>
            <person name="Kalinowski J."/>
            <person name="Luzhetska M."/>
            <person name="Puhler A."/>
            <person name="Szczepanowski R."/>
            <person name="Bechthold A."/>
            <person name="Ruckert C."/>
        </authorList>
    </citation>
    <scope>NUCLEOTIDE SEQUENCE [LARGE SCALE GENOMIC DNA]</scope>
    <source>
        <strain evidence="6">ATCC 51144 / DSM 44229 / JCM 9112 / NBRC 15066 / NRRL 15764</strain>
    </source>
</reference>
<evidence type="ECO:0000313" key="6">
    <source>
        <dbReference type="Proteomes" id="UP000006281"/>
    </source>
</evidence>
<dbReference type="KEGG" id="sesp:BN6_54910"/>